<keyword evidence="7" id="KW-1185">Reference proteome</keyword>
<evidence type="ECO:0000259" key="4">
    <source>
        <dbReference type="PROSITE" id="PS51077"/>
    </source>
</evidence>
<evidence type="ECO:0000256" key="2">
    <source>
        <dbReference type="ARBA" id="ARBA00023125"/>
    </source>
</evidence>
<keyword evidence="2" id="KW-0238">DNA-binding</keyword>
<evidence type="ECO:0000259" key="5">
    <source>
        <dbReference type="PROSITE" id="PS51078"/>
    </source>
</evidence>
<dbReference type="SUPFAM" id="SSF55781">
    <property type="entry name" value="GAF domain-like"/>
    <property type="match status" value="1"/>
</dbReference>
<dbReference type="Gene3D" id="3.30.450.40">
    <property type="match status" value="1"/>
</dbReference>
<keyword evidence="3" id="KW-0804">Transcription</keyword>
<dbReference type="EMBL" id="JBFWIC010000010">
    <property type="protein sequence ID" value="MEZ0474855.1"/>
    <property type="molecule type" value="Genomic_DNA"/>
</dbReference>
<protein>
    <submittedName>
        <fullName evidence="6">IclR family transcriptional regulator</fullName>
    </submittedName>
</protein>
<dbReference type="InterPro" id="IPR005471">
    <property type="entry name" value="Tscrpt_reg_IclR_N"/>
</dbReference>
<dbReference type="InterPro" id="IPR036388">
    <property type="entry name" value="WH-like_DNA-bd_sf"/>
</dbReference>
<dbReference type="PROSITE" id="PS51078">
    <property type="entry name" value="ICLR_ED"/>
    <property type="match status" value="1"/>
</dbReference>
<dbReference type="InterPro" id="IPR036390">
    <property type="entry name" value="WH_DNA-bd_sf"/>
</dbReference>
<dbReference type="Pfam" id="PF01614">
    <property type="entry name" value="IclR_C"/>
    <property type="match status" value="1"/>
</dbReference>
<dbReference type="SMART" id="SM00346">
    <property type="entry name" value="HTH_ICLR"/>
    <property type="match status" value="1"/>
</dbReference>
<dbReference type="InterPro" id="IPR014757">
    <property type="entry name" value="Tscrpt_reg_IclR_C"/>
</dbReference>
<dbReference type="Pfam" id="PF09339">
    <property type="entry name" value="HTH_IclR"/>
    <property type="match status" value="1"/>
</dbReference>
<dbReference type="RefSeq" id="WP_370564521.1">
    <property type="nucleotide sequence ID" value="NZ_JBFWIB010000008.1"/>
</dbReference>
<evidence type="ECO:0000256" key="1">
    <source>
        <dbReference type="ARBA" id="ARBA00023015"/>
    </source>
</evidence>
<dbReference type="InterPro" id="IPR050707">
    <property type="entry name" value="HTH_MetabolicPath_Reg"/>
</dbReference>
<accession>A0ABV4HQ34</accession>
<sequence length="262" mass="28315">MSTVASNMPKYRAPALDKGLDILELLARASAPMNMTEISEGVGRSKGEIFRMLQVLEERGYIARAPGESGYALTNRLFMLGMEQPPVKSAVEAALPVMHRLADRIQQPCHLVVPSREQIVVIARVDAPGDIGLVVRVGHRRPLAHSTSGLVLFAFQSEAIRARWLQMLLQSEPELDRARFVERADQARARGHARAASDVVDGVIDLSAPVLQHDHAVCALTIPFIERHPARIGADAAVAALRKAADEISHALMYGAGSGTAG</sequence>
<feature type="domain" description="IclR-ED" evidence="5">
    <location>
        <begin position="76"/>
        <end position="254"/>
    </location>
</feature>
<dbReference type="Proteomes" id="UP001566331">
    <property type="component" value="Unassembled WGS sequence"/>
</dbReference>
<keyword evidence="1" id="KW-0805">Transcription regulation</keyword>
<organism evidence="6 7">
    <name type="scientific">Luteimonas salinilitoris</name>
    <dbReference type="NCBI Taxonomy" id="3237697"/>
    <lineage>
        <taxon>Bacteria</taxon>
        <taxon>Pseudomonadati</taxon>
        <taxon>Pseudomonadota</taxon>
        <taxon>Gammaproteobacteria</taxon>
        <taxon>Lysobacterales</taxon>
        <taxon>Lysobacteraceae</taxon>
        <taxon>Luteimonas</taxon>
    </lineage>
</organism>
<dbReference type="Gene3D" id="1.10.10.10">
    <property type="entry name" value="Winged helix-like DNA-binding domain superfamily/Winged helix DNA-binding domain"/>
    <property type="match status" value="1"/>
</dbReference>
<dbReference type="PANTHER" id="PTHR30136:SF7">
    <property type="entry name" value="HTH-TYPE TRANSCRIPTIONAL REGULATOR KDGR-RELATED"/>
    <property type="match status" value="1"/>
</dbReference>
<evidence type="ECO:0000313" key="7">
    <source>
        <dbReference type="Proteomes" id="UP001566331"/>
    </source>
</evidence>
<evidence type="ECO:0000313" key="6">
    <source>
        <dbReference type="EMBL" id="MEZ0474855.1"/>
    </source>
</evidence>
<evidence type="ECO:0000256" key="3">
    <source>
        <dbReference type="ARBA" id="ARBA00023163"/>
    </source>
</evidence>
<dbReference type="SUPFAM" id="SSF46785">
    <property type="entry name" value="Winged helix' DNA-binding domain"/>
    <property type="match status" value="1"/>
</dbReference>
<comment type="caution">
    <text evidence="6">The sequence shown here is derived from an EMBL/GenBank/DDBJ whole genome shotgun (WGS) entry which is preliminary data.</text>
</comment>
<dbReference type="InterPro" id="IPR029016">
    <property type="entry name" value="GAF-like_dom_sf"/>
</dbReference>
<dbReference type="PANTHER" id="PTHR30136">
    <property type="entry name" value="HELIX-TURN-HELIX TRANSCRIPTIONAL REGULATOR, ICLR FAMILY"/>
    <property type="match status" value="1"/>
</dbReference>
<dbReference type="PROSITE" id="PS51077">
    <property type="entry name" value="HTH_ICLR"/>
    <property type="match status" value="1"/>
</dbReference>
<name>A0ABV4HQ34_9GAMM</name>
<proteinExistence type="predicted"/>
<reference evidence="6 7" key="1">
    <citation type="submission" date="2024-07" db="EMBL/GenBank/DDBJ databases">
        <title>Luteimonas salilacus sp. nov., isolated from the shore soil of Salt Lake in Tibet of China.</title>
        <authorList>
            <person name="Zhang X."/>
            <person name="Li A."/>
        </authorList>
    </citation>
    <scope>NUCLEOTIDE SEQUENCE [LARGE SCALE GENOMIC DNA]</scope>
    <source>
        <strain evidence="6 7">B3-2-R+30</strain>
    </source>
</reference>
<feature type="domain" description="HTH iclR-type" evidence="4">
    <location>
        <begin position="13"/>
        <end position="75"/>
    </location>
</feature>
<gene>
    <name evidence="6" type="ORF">AB6713_09510</name>
</gene>